<reference evidence="3 4" key="2">
    <citation type="journal article" date="2012" name="PLoS Pathog.">
        <title>Diverse lifestyles and strategies of plant pathogenesis encoded in the genomes of eighteen Dothideomycetes fungi.</title>
        <authorList>
            <person name="Ohm R.A."/>
            <person name="Feau N."/>
            <person name="Henrissat B."/>
            <person name="Schoch C.L."/>
            <person name="Horwitz B.A."/>
            <person name="Barry K.W."/>
            <person name="Condon B.J."/>
            <person name="Copeland A.C."/>
            <person name="Dhillon B."/>
            <person name="Glaser F."/>
            <person name="Hesse C.N."/>
            <person name="Kosti I."/>
            <person name="LaButti K."/>
            <person name="Lindquist E.A."/>
            <person name="Lucas S."/>
            <person name="Salamov A.A."/>
            <person name="Bradshaw R.E."/>
            <person name="Ciuffetti L."/>
            <person name="Hamelin R.C."/>
            <person name="Kema G.H.J."/>
            <person name="Lawrence C."/>
            <person name="Scott J.A."/>
            <person name="Spatafora J.W."/>
            <person name="Turgeon B.G."/>
            <person name="de Wit P.J.G.M."/>
            <person name="Zhong S."/>
            <person name="Goodwin S.B."/>
            <person name="Grigoriev I.V."/>
        </authorList>
    </citation>
    <scope>NUCLEOTIDE SEQUENCE [LARGE SCALE GENOMIC DNA]</scope>
    <source>
        <strain evidence="4">NZE10 / CBS 128990</strain>
    </source>
</reference>
<evidence type="ECO:0000256" key="2">
    <source>
        <dbReference type="SAM" id="SignalP"/>
    </source>
</evidence>
<dbReference type="OMA" id="MVNGGAI"/>
<organism evidence="3 4">
    <name type="scientific">Dothistroma septosporum (strain NZE10 / CBS 128990)</name>
    <name type="common">Red band needle blight fungus</name>
    <name type="synonym">Mycosphaerella pini</name>
    <dbReference type="NCBI Taxonomy" id="675120"/>
    <lineage>
        <taxon>Eukaryota</taxon>
        <taxon>Fungi</taxon>
        <taxon>Dikarya</taxon>
        <taxon>Ascomycota</taxon>
        <taxon>Pezizomycotina</taxon>
        <taxon>Dothideomycetes</taxon>
        <taxon>Dothideomycetidae</taxon>
        <taxon>Mycosphaerellales</taxon>
        <taxon>Mycosphaerellaceae</taxon>
        <taxon>Dothistroma</taxon>
    </lineage>
</organism>
<evidence type="ECO:0000313" key="4">
    <source>
        <dbReference type="Proteomes" id="UP000016933"/>
    </source>
</evidence>
<proteinExistence type="predicted"/>
<name>N1PQ99_DOTSN</name>
<accession>N1PQ99</accession>
<keyword evidence="4" id="KW-1185">Reference proteome</keyword>
<dbReference type="Proteomes" id="UP000016933">
    <property type="component" value="Unassembled WGS sequence"/>
</dbReference>
<feature type="signal peptide" evidence="2">
    <location>
        <begin position="1"/>
        <end position="20"/>
    </location>
</feature>
<protein>
    <recommendedName>
        <fullName evidence="5">Sexual development protein</fullName>
    </recommendedName>
</protein>
<keyword evidence="2" id="KW-0732">Signal</keyword>
<gene>
    <name evidence="3" type="ORF">DOTSEDRAFT_80269</name>
</gene>
<feature type="chain" id="PRO_5004110043" description="Sexual development protein" evidence="2">
    <location>
        <begin position="21"/>
        <end position="379"/>
    </location>
</feature>
<dbReference type="EMBL" id="KB446539">
    <property type="protein sequence ID" value="EME44599.1"/>
    <property type="molecule type" value="Genomic_DNA"/>
</dbReference>
<feature type="compositionally biased region" description="Polar residues" evidence="1">
    <location>
        <begin position="61"/>
        <end position="75"/>
    </location>
</feature>
<dbReference type="OrthoDB" id="5293813at2759"/>
<dbReference type="HOGENOM" id="CLU_045147_0_0_1"/>
<sequence>MYTSAITSATIIGLATVSSALPTQTHRRCLQLPSRQRLSRHQEPIFPAQSDPARCARHASQGRTQRSTSDTPQPDSLTSLGFVAFNELFEVAFFSEFINNITTSAPGFGEGDLVLLGQNKDDILKILKTVLAQEELHELNANGAFERFTGQKIEPCQYVFPVSNFRDAIRLASAFTDVVLGTLPDIQTIFANDNDNGLIRGVGSNGFYRQILGKNPSAVPFLTASARDFAFSAVNQNSIVPGSCRSLDILEQGGLKIFDVLTVVEGPAEFDPKNQDIKFAFKTSQTNVPGPKAKTLIAQQNFLTYVNQQNAPVSVPIENQNIGDDGIINFTAQFPGADNEMNGLTIAAVTTGSDFVDVDAVANATLFGPALIEIEQMTA</sequence>
<evidence type="ECO:0000256" key="1">
    <source>
        <dbReference type="SAM" id="MobiDB-lite"/>
    </source>
</evidence>
<evidence type="ECO:0008006" key="5">
    <source>
        <dbReference type="Google" id="ProtNLM"/>
    </source>
</evidence>
<evidence type="ECO:0000313" key="3">
    <source>
        <dbReference type="EMBL" id="EME44599.1"/>
    </source>
</evidence>
<dbReference type="AlphaFoldDB" id="N1PQ99"/>
<reference evidence="4" key="1">
    <citation type="journal article" date="2012" name="PLoS Genet.">
        <title>The genomes of the fungal plant pathogens Cladosporium fulvum and Dothistroma septosporum reveal adaptation to different hosts and lifestyles but also signatures of common ancestry.</title>
        <authorList>
            <person name="de Wit P.J.G.M."/>
            <person name="van der Burgt A."/>
            <person name="Oekmen B."/>
            <person name="Stergiopoulos I."/>
            <person name="Abd-Elsalam K.A."/>
            <person name="Aerts A.L."/>
            <person name="Bahkali A.H."/>
            <person name="Beenen H.G."/>
            <person name="Chettri P."/>
            <person name="Cox M.P."/>
            <person name="Datema E."/>
            <person name="de Vries R.P."/>
            <person name="Dhillon B."/>
            <person name="Ganley A.R."/>
            <person name="Griffiths S.A."/>
            <person name="Guo Y."/>
            <person name="Hamelin R.C."/>
            <person name="Henrissat B."/>
            <person name="Kabir M.S."/>
            <person name="Jashni M.K."/>
            <person name="Kema G."/>
            <person name="Klaubauf S."/>
            <person name="Lapidus A."/>
            <person name="Levasseur A."/>
            <person name="Lindquist E."/>
            <person name="Mehrabi R."/>
            <person name="Ohm R.A."/>
            <person name="Owen T.J."/>
            <person name="Salamov A."/>
            <person name="Schwelm A."/>
            <person name="Schijlen E."/>
            <person name="Sun H."/>
            <person name="van den Burg H.A."/>
            <person name="van Ham R.C.H.J."/>
            <person name="Zhang S."/>
            <person name="Goodwin S.B."/>
            <person name="Grigoriev I.V."/>
            <person name="Collemare J."/>
            <person name="Bradshaw R.E."/>
        </authorList>
    </citation>
    <scope>NUCLEOTIDE SEQUENCE [LARGE SCALE GENOMIC DNA]</scope>
    <source>
        <strain evidence="4">NZE10 / CBS 128990</strain>
    </source>
</reference>
<feature type="region of interest" description="Disordered" evidence="1">
    <location>
        <begin position="34"/>
        <end position="75"/>
    </location>
</feature>
<dbReference type="eggNOG" id="ENOG502SM3U">
    <property type="taxonomic scope" value="Eukaryota"/>
</dbReference>